<comment type="function">
    <text evidence="7">Catalyzes the formation of phosphoribosylamine from phosphoribosylpyrophosphate (PRPP) and glutamine.</text>
</comment>
<keyword evidence="7 11" id="KW-0411">Iron-sulfur</keyword>
<dbReference type="UniPathway" id="UPA00074">
    <property type="reaction ID" value="UER00124"/>
</dbReference>
<keyword evidence="7 10" id="KW-0460">Magnesium</keyword>
<dbReference type="PANTHER" id="PTHR11907">
    <property type="entry name" value="AMIDOPHOSPHORIBOSYLTRANSFERASE"/>
    <property type="match status" value="1"/>
</dbReference>
<feature type="binding site" evidence="7 11">
    <location>
        <position position="405"/>
    </location>
    <ligand>
        <name>[4Fe-4S] cluster</name>
        <dbReference type="ChEBI" id="CHEBI:49883"/>
    </ligand>
</feature>
<evidence type="ECO:0000256" key="1">
    <source>
        <dbReference type="ARBA" id="ARBA00005209"/>
    </source>
</evidence>
<proteinExistence type="inferred from homology"/>
<keyword evidence="4 7" id="KW-0808">Transferase</keyword>
<comment type="cofactor">
    <cofactor evidence="7 11">
        <name>[4Fe-4S] cluster</name>
        <dbReference type="ChEBI" id="CHEBI:49883"/>
    </cofactor>
    <text evidence="7 11">Binds 1 [4Fe-4S] cluster per subunit.</text>
</comment>
<accession>A0A2Z4AFU2</accession>
<comment type="cofactor">
    <cofactor evidence="7 10">
        <name>Mg(2+)</name>
        <dbReference type="ChEBI" id="CHEBI:18420"/>
    </cofactor>
    <text evidence="7 10">Binds 1 Mg(2+) ion per subunit.</text>
</comment>
<dbReference type="GO" id="GO:0051539">
    <property type="term" value="F:4 iron, 4 sulfur cluster binding"/>
    <property type="evidence" value="ECO:0007669"/>
    <property type="project" value="UniProtKB-KW"/>
</dbReference>
<dbReference type="HAMAP" id="MF_01931">
    <property type="entry name" value="PurF"/>
    <property type="match status" value="1"/>
</dbReference>
<dbReference type="PROSITE" id="PS51278">
    <property type="entry name" value="GATASE_TYPE_2"/>
    <property type="match status" value="1"/>
</dbReference>
<keyword evidence="7 10" id="KW-0479">Metal-binding</keyword>
<dbReference type="GO" id="GO:0006189">
    <property type="term" value="P:'de novo' IMP biosynthetic process"/>
    <property type="evidence" value="ECO:0007669"/>
    <property type="project" value="UniProtKB-UniRule"/>
</dbReference>
<evidence type="ECO:0000313" key="13">
    <source>
        <dbReference type="EMBL" id="AWT60445.1"/>
    </source>
</evidence>
<evidence type="ECO:0000256" key="10">
    <source>
        <dbReference type="PIRSR" id="PIRSR000485-2"/>
    </source>
</evidence>
<feature type="binding site" evidence="7 11">
    <location>
        <position position="460"/>
    </location>
    <ligand>
        <name>[4Fe-4S] cluster</name>
        <dbReference type="ChEBI" id="CHEBI:49883"/>
    </ligand>
</feature>
<evidence type="ECO:0000256" key="4">
    <source>
        <dbReference type="ARBA" id="ARBA00022679"/>
    </source>
</evidence>
<gene>
    <name evidence="13" type="primary">purF_1</name>
    <name evidence="7" type="synonym">purF</name>
    <name evidence="13" type="ORF">DF168_01659</name>
</gene>
<dbReference type="SUPFAM" id="SSF56235">
    <property type="entry name" value="N-terminal nucleophile aminohydrolases (Ntn hydrolases)"/>
    <property type="match status" value="1"/>
</dbReference>
<dbReference type="AlphaFoldDB" id="A0A2Z4AFU2"/>
<keyword evidence="6 7" id="KW-0315">Glutamine amidotransferase</keyword>
<evidence type="ECO:0000256" key="7">
    <source>
        <dbReference type="HAMAP-Rule" id="MF_01931"/>
    </source>
</evidence>
<comment type="similarity">
    <text evidence="2 7 8">In the C-terminal section; belongs to the purine/pyrimidine phosphoribosyltransferase family.</text>
</comment>
<feature type="active site" description="Nucleophile" evidence="7 9">
    <location>
        <position position="2"/>
    </location>
</feature>
<dbReference type="SUPFAM" id="SSF53271">
    <property type="entry name" value="PRTase-like"/>
    <property type="match status" value="1"/>
</dbReference>
<feature type="binding site" evidence="7 10">
    <location>
        <position position="306"/>
    </location>
    <ligand>
        <name>Mg(2+)</name>
        <dbReference type="ChEBI" id="CHEBI:18420"/>
    </ligand>
</feature>
<dbReference type="GO" id="GO:0000287">
    <property type="term" value="F:magnesium ion binding"/>
    <property type="evidence" value="ECO:0007669"/>
    <property type="project" value="UniProtKB-UniRule"/>
</dbReference>
<evidence type="ECO:0000256" key="8">
    <source>
        <dbReference type="PIRNR" id="PIRNR000485"/>
    </source>
</evidence>
<keyword evidence="3 7" id="KW-0328">Glycosyltransferase</keyword>
<sequence>MCGIVGILSHRPVAGELYESLIHLQHRGQDAAGIMTCDPHQFYIKKGTGLVRDIFDQSNMTRLVGNLGIGHSRYPTSGGYGMEETQPLWASVPFGVAMSHNGNLVNYSDLKEQLGKTHRRYLNSSSDTEAILHLFCSFLHDHPDTDEPEEFFEQICASLEQVFQLAIGSFSVVAAIIGKGLLAFRDSHGIRPLVQGIRPYPDGSSDFIFASENSMFSLLGFEKSEDVQPGEVVYISEKGERYSKVLSKGKFSPCVFEYVYFARADALLNDVSVYRSRLRMGQNLARAWKRNHPDLKPDIIIPVPSTSNTAALSLAHELGVRYSEGLYKNPFIGRTFIMPGQEMRRKSVRYKLVPQETEIRGKVVMLVDDSIVRGTTCKEIIKMVREFGAQKVYFVTTAPPMISPCFYGIDFPSKSELIAANRSIEEIRLQIEADALLYQTHEDLVEAVTRKGEHAIENPCMACMNGQYVTGGLSEQLMLDLEKERKTQREN</sequence>
<dbReference type="NCBIfam" id="TIGR01134">
    <property type="entry name" value="purF"/>
    <property type="match status" value="1"/>
</dbReference>
<dbReference type="InterPro" id="IPR017932">
    <property type="entry name" value="GATase_2_dom"/>
</dbReference>
<evidence type="ECO:0000256" key="2">
    <source>
        <dbReference type="ARBA" id="ARBA00010138"/>
    </source>
</evidence>
<dbReference type="InterPro" id="IPR005854">
    <property type="entry name" value="PurF"/>
</dbReference>
<keyword evidence="7 11" id="KW-0408">Iron</keyword>
<dbReference type="EC" id="2.4.2.14" evidence="7"/>
<dbReference type="Pfam" id="PF00156">
    <property type="entry name" value="Pribosyltran"/>
    <property type="match status" value="1"/>
</dbReference>
<dbReference type="KEGG" id="mtar:DF168_01659"/>
<dbReference type="Gene3D" id="3.60.20.10">
    <property type="entry name" value="Glutamine Phosphoribosylpyrophosphate, subunit 1, domain 1"/>
    <property type="match status" value="1"/>
</dbReference>
<dbReference type="PIRSF" id="PIRSF000485">
    <property type="entry name" value="Amd_phspho_trans"/>
    <property type="match status" value="1"/>
</dbReference>
<dbReference type="InterPro" id="IPR029055">
    <property type="entry name" value="Ntn_hydrolases_N"/>
</dbReference>
<dbReference type="GO" id="GO:0004044">
    <property type="term" value="F:amidophosphoribosyltransferase activity"/>
    <property type="evidence" value="ECO:0007669"/>
    <property type="project" value="UniProtKB-UniRule"/>
</dbReference>
<dbReference type="InterPro" id="IPR029057">
    <property type="entry name" value="PRTase-like"/>
</dbReference>
<dbReference type="Gene3D" id="3.40.50.2020">
    <property type="match status" value="1"/>
</dbReference>
<keyword evidence="7" id="KW-0004">4Fe-4S</keyword>
<dbReference type="EMBL" id="CP029803">
    <property type="protein sequence ID" value="AWT60445.1"/>
    <property type="molecule type" value="Genomic_DNA"/>
</dbReference>
<evidence type="ECO:0000256" key="3">
    <source>
        <dbReference type="ARBA" id="ARBA00022676"/>
    </source>
</evidence>
<feature type="domain" description="Glutamine amidotransferase type-2" evidence="12">
    <location>
        <begin position="2"/>
        <end position="238"/>
    </location>
</feature>
<reference evidence="13 14" key="1">
    <citation type="submission" date="2018-06" db="EMBL/GenBank/DDBJ databases">
        <title>Draft Genome Sequence of a Novel Marine Bacterium Related to the Verrucomicrobia.</title>
        <authorList>
            <person name="Vosseberg J."/>
            <person name="Martijn J."/>
            <person name="Ettema T.J.G."/>
        </authorList>
    </citation>
    <scope>NUCLEOTIDE SEQUENCE [LARGE SCALE GENOMIC DNA]</scope>
    <source>
        <strain evidence="13">TARA_B100001123</strain>
    </source>
</reference>
<evidence type="ECO:0000256" key="9">
    <source>
        <dbReference type="PIRSR" id="PIRSR000485-1"/>
    </source>
</evidence>
<evidence type="ECO:0000256" key="11">
    <source>
        <dbReference type="PIRSR" id="PIRSR000485-3"/>
    </source>
</evidence>
<evidence type="ECO:0000259" key="12">
    <source>
        <dbReference type="PROSITE" id="PS51278"/>
    </source>
</evidence>
<feature type="binding site" evidence="7 11">
    <location>
        <position position="254"/>
    </location>
    <ligand>
        <name>[4Fe-4S] cluster</name>
        <dbReference type="ChEBI" id="CHEBI:49883"/>
    </ligand>
</feature>
<evidence type="ECO:0000256" key="5">
    <source>
        <dbReference type="ARBA" id="ARBA00022755"/>
    </source>
</evidence>
<comment type="pathway">
    <text evidence="1 7 8">Purine metabolism; IMP biosynthesis via de novo pathway; N(1)-(5-phospho-D-ribosyl)glycinamide from 5-phospho-alpha-D-ribose 1-diphosphate: step 1/2.</text>
</comment>
<dbReference type="CDD" id="cd06223">
    <property type="entry name" value="PRTases_typeI"/>
    <property type="match status" value="1"/>
</dbReference>
<feature type="binding site" evidence="7 11">
    <location>
        <position position="463"/>
    </location>
    <ligand>
        <name>[4Fe-4S] cluster</name>
        <dbReference type="ChEBI" id="CHEBI:49883"/>
    </ligand>
</feature>
<dbReference type="Pfam" id="PF13522">
    <property type="entry name" value="GATase_6"/>
    <property type="match status" value="1"/>
</dbReference>
<evidence type="ECO:0000256" key="6">
    <source>
        <dbReference type="ARBA" id="ARBA00022962"/>
    </source>
</evidence>
<dbReference type="Proteomes" id="UP000247465">
    <property type="component" value="Chromosome"/>
</dbReference>
<feature type="binding site" evidence="7 10">
    <location>
        <position position="368"/>
    </location>
    <ligand>
        <name>Mg(2+)</name>
        <dbReference type="ChEBI" id="CHEBI:18420"/>
    </ligand>
</feature>
<protein>
    <recommendedName>
        <fullName evidence="7">Amidophosphoribosyltransferase</fullName>
        <shortName evidence="7">ATase</shortName>
        <ecNumber evidence="7">2.4.2.14</ecNumber>
    </recommendedName>
    <alternativeName>
        <fullName evidence="7">Glutamine phosphoribosylpyrophosphate amidotransferase</fullName>
        <shortName evidence="7">GPATase</shortName>
    </alternativeName>
</protein>
<keyword evidence="5 7" id="KW-0658">Purine biosynthesis</keyword>
<name>A0A2Z4AFU2_9BACT</name>
<dbReference type="GO" id="GO:0009113">
    <property type="term" value="P:purine nucleobase biosynthetic process"/>
    <property type="evidence" value="ECO:0007669"/>
    <property type="project" value="UniProtKB-UniRule"/>
</dbReference>
<comment type="catalytic activity">
    <reaction evidence="7 8">
        <text>5-phospho-beta-D-ribosylamine + L-glutamate + diphosphate = 5-phospho-alpha-D-ribose 1-diphosphate + L-glutamine + H2O</text>
        <dbReference type="Rhea" id="RHEA:14905"/>
        <dbReference type="ChEBI" id="CHEBI:15377"/>
        <dbReference type="ChEBI" id="CHEBI:29985"/>
        <dbReference type="ChEBI" id="CHEBI:33019"/>
        <dbReference type="ChEBI" id="CHEBI:58017"/>
        <dbReference type="ChEBI" id="CHEBI:58359"/>
        <dbReference type="ChEBI" id="CHEBI:58681"/>
        <dbReference type="EC" id="2.4.2.14"/>
    </reaction>
</comment>
<organism evidence="13 14">
    <name type="scientific">Candidatus Moanibacter tarae</name>
    <dbReference type="NCBI Taxonomy" id="2200854"/>
    <lineage>
        <taxon>Bacteria</taxon>
        <taxon>Pseudomonadati</taxon>
        <taxon>Verrucomicrobiota</taxon>
        <taxon>Opitutia</taxon>
        <taxon>Puniceicoccales</taxon>
        <taxon>Puniceicoccales incertae sedis</taxon>
        <taxon>Candidatus Moanibacter</taxon>
    </lineage>
</organism>
<evidence type="ECO:0000313" key="14">
    <source>
        <dbReference type="Proteomes" id="UP000247465"/>
    </source>
</evidence>
<feature type="binding site" evidence="7 10">
    <location>
        <position position="369"/>
    </location>
    <ligand>
        <name>Mg(2+)</name>
        <dbReference type="ChEBI" id="CHEBI:18420"/>
    </ligand>
</feature>
<dbReference type="InterPro" id="IPR000836">
    <property type="entry name" value="PRTase_dom"/>
</dbReference>